<dbReference type="PROSITE" id="PS51012">
    <property type="entry name" value="ABC_TM2"/>
    <property type="match status" value="1"/>
</dbReference>
<dbReference type="PANTHER" id="PTHR43027:SF2">
    <property type="entry name" value="TRANSPORT PERMEASE PROTEIN"/>
    <property type="match status" value="1"/>
</dbReference>
<feature type="transmembrane region" description="Helical" evidence="5">
    <location>
        <begin position="282"/>
        <end position="302"/>
    </location>
</feature>
<comment type="similarity">
    <text evidence="5">Belongs to the ABC-2 integral membrane protein family.</text>
</comment>
<dbReference type="Pfam" id="PF01061">
    <property type="entry name" value="ABC2_membrane"/>
    <property type="match status" value="1"/>
</dbReference>
<dbReference type="OrthoDB" id="8988363at2"/>
<feature type="transmembrane region" description="Helical" evidence="5">
    <location>
        <begin position="29"/>
        <end position="48"/>
    </location>
</feature>
<evidence type="ECO:0000256" key="3">
    <source>
        <dbReference type="ARBA" id="ARBA00022989"/>
    </source>
</evidence>
<feature type="domain" description="ABC transmembrane type-2" evidence="6">
    <location>
        <begin position="135"/>
        <end position="365"/>
    </location>
</feature>
<dbReference type="PANTHER" id="PTHR43027">
    <property type="entry name" value="DOXORUBICIN RESISTANCE ABC TRANSPORTER PERMEASE PROTEIN DRRC-RELATED"/>
    <property type="match status" value="1"/>
</dbReference>
<reference evidence="8" key="2">
    <citation type="submission" date="2019-06" db="EMBL/GenBank/DDBJ databases">
        <title>Co-occurence of chitin degradation, pigmentation and bioactivity in marine Pseudoalteromonas.</title>
        <authorList>
            <person name="Sonnenschein E.C."/>
            <person name="Bech P.K."/>
        </authorList>
    </citation>
    <scope>NUCLEOTIDE SEQUENCE [LARGE SCALE GENOMIC DNA]</scope>
    <source>
        <strain evidence="8">S2676</strain>
    </source>
</reference>
<feature type="transmembrane region" description="Helical" evidence="5">
    <location>
        <begin position="173"/>
        <end position="196"/>
    </location>
</feature>
<dbReference type="GO" id="GO:0016020">
    <property type="term" value="C:membrane"/>
    <property type="evidence" value="ECO:0007669"/>
    <property type="project" value="UniProtKB-SubCell"/>
</dbReference>
<name>A0A5S3WQB7_9GAMM</name>
<sequence>MSHTISPKLYPFWQLMLLNVRPFFREPAAMLWTFALPVLIALLMVKAFSGSAQLQEINVAVTYNEAPDKSWRELMRDDLQVNLITLSQEQTEQLLASLADAQQEIQPSGPLQNLLAQYDSLLILNQGQIYTTGDSDQFNDKAINYLMQLKSGLSGNPLSSQQLSIVGYRYVDWLIPGIIVLQILGLALFSISNGLVSDRQQGFFKRLKLSPFKKSDYIMGVVLARLFLLSFQLLLLLAIFYFMFDFKPPGNWANIAVVLFCGSACLCLLGVLIGARSTRVEVSTGIANMLYFPLMFLSGIYFQTSYFPDVFEAFVQWLPSTAFLDAFRLVANEAAGLQQVAPQLTILAGTSVVLFIAIYLSFDWGDNG</sequence>
<keyword evidence="5" id="KW-1003">Cell membrane</keyword>
<protein>
    <recommendedName>
        <fullName evidence="5">Transport permease protein</fullName>
    </recommendedName>
</protein>
<keyword evidence="5" id="KW-0813">Transport</keyword>
<comment type="subcellular location">
    <subcellularLocation>
        <location evidence="5">Cell inner membrane</location>
        <topology evidence="5">Multi-pass membrane protein</topology>
    </subcellularLocation>
    <subcellularLocation>
        <location evidence="1">Membrane</location>
        <topology evidence="1">Multi-pass membrane protein</topology>
    </subcellularLocation>
</comment>
<reference evidence="7 8" key="1">
    <citation type="submission" date="2018-01" db="EMBL/GenBank/DDBJ databases">
        <authorList>
            <person name="Paulsen S."/>
            <person name="Gram L.K."/>
        </authorList>
    </citation>
    <scope>NUCLEOTIDE SEQUENCE [LARGE SCALE GENOMIC DNA]</scope>
    <source>
        <strain evidence="7 8">S2676</strain>
    </source>
</reference>
<feature type="transmembrane region" description="Helical" evidence="5">
    <location>
        <begin position="255"/>
        <end position="275"/>
    </location>
</feature>
<comment type="caution">
    <text evidence="7">The sequence shown here is derived from an EMBL/GenBank/DDBJ whole genome shotgun (WGS) entry which is preliminary data.</text>
</comment>
<dbReference type="EMBL" id="PNCI01000010">
    <property type="protein sequence ID" value="TMP30810.1"/>
    <property type="molecule type" value="Genomic_DNA"/>
</dbReference>
<organism evidence="7 8">
    <name type="scientific">Pseudoalteromonas rubra</name>
    <dbReference type="NCBI Taxonomy" id="43658"/>
    <lineage>
        <taxon>Bacteria</taxon>
        <taxon>Pseudomonadati</taxon>
        <taxon>Pseudomonadota</taxon>
        <taxon>Gammaproteobacteria</taxon>
        <taxon>Alteromonadales</taxon>
        <taxon>Pseudoalteromonadaceae</taxon>
        <taxon>Pseudoalteromonas</taxon>
    </lineage>
</organism>
<dbReference type="InterPro" id="IPR013525">
    <property type="entry name" value="ABC2_TM"/>
</dbReference>
<dbReference type="AlphaFoldDB" id="A0A5S3WQB7"/>
<dbReference type="InterPro" id="IPR052902">
    <property type="entry name" value="ABC-2_transporter"/>
</dbReference>
<keyword evidence="3 5" id="KW-1133">Transmembrane helix</keyword>
<evidence type="ECO:0000256" key="2">
    <source>
        <dbReference type="ARBA" id="ARBA00022692"/>
    </source>
</evidence>
<evidence type="ECO:0000313" key="7">
    <source>
        <dbReference type="EMBL" id="TMP30810.1"/>
    </source>
</evidence>
<gene>
    <name evidence="7" type="ORF">CWB99_05605</name>
</gene>
<proteinExistence type="inferred from homology"/>
<feature type="transmembrane region" description="Helical" evidence="5">
    <location>
        <begin position="217"/>
        <end position="243"/>
    </location>
</feature>
<evidence type="ECO:0000256" key="5">
    <source>
        <dbReference type="RuleBase" id="RU361157"/>
    </source>
</evidence>
<dbReference type="GO" id="GO:0140359">
    <property type="term" value="F:ABC-type transporter activity"/>
    <property type="evidence" value="ECO:0007669"/>
    <property type="project" value="InterPro"/>
</dbReference>
<feature type="transmembrane region" description="Helical" evidence="5">
    <location>
        <begin position="343"/>
        <end position="362"/>
    </location>
</feature>
<dbReference type="RefSeq" id="WP_138550969.1">
    <property type="nucleotide sequence ID" value="NZ_PNCH01000016.1"/>
</dbReference>
<evidence type="ECO:0000259" key="6">
    <source>
        <dbReference type="PROSITE" id="PS51012"/>
    </source>
</evidence>
<accession>A0A5S3WQB7</accession>
<evidence type="ECO:0000256" key="1">
    <source>
        <dbReference type="ARBA" id="ARBA00004141"/>
    </source>
</evidence>
<dbReference type="Proteomes" id="UP000310249">
    <property type="component" value="Unassembled WGS sequence"/>
</dbReference>
<keyword evidence="2 5" id="KW-0812">Transmembrane</keyword>
<keyword evidence="4 5" id="KW-0472">Membrane</keyword>
<evidence type="ECO:0000313" key="8">
    <source>
        <dbReference type="Proteomes" id="UP000310249"/>
    </source>
</evidence>
<dbReference type="InterPro" id="IPR047817">
    <property type="entry name" value="ABC2_TM_bact-type"/>
</dbReference>
<evidence type="ECO:0000256" key="4">
    <source>
        <dbReference type="ARBA" id="ARBA00023136"/>
    </source>
</evidence>